<dbReference type="Pfam" id="PF06941">
    <property type="entry name" value="NT5C"/>
    <property type="match status" value="1"/>
</dbReference>
<dbReference type="InterPro" id="IPR036412">
    <property type="entry name" value="HAD-like_sf"/>
</dbReference>
<evidence type="ECO:0000256" key="1">
    <source>
        <dbReference type="ARBA" id="ARBA00009589"/>
    </source>
</evidence>
<organism evidence="3 4">
    <name type="scientific">Rhizosphaericola mali</name>
    <dbReference type="NCBI Taxonomy" id="2545455"/>
    <lineage>
        <taxon>Bacteria</taxon>
        <taxon>Pseudomonadati</taxon>
        <taxon>Bacteroidota</taxon>
        <taxon>Chitinophagia</taxon>
        <taxon>Chitinophagales</taxon>
        <taxon>Chitinophagaceae</taxon>
        <taxon>Rhizosphaericola</taxon>
    </lineage>
</organism>
<feature type="active site" description="Proton donor" evidence="2">
    <location>
        <position position="12"/>
    </location>
</feature>
<dbReference type="PANTHER" id="PTHR16504">
    <property type="entry name" value="5'(3')-DEOXYRIBONUCLEOTIDASE"/>
    <property type="match status" value="1"/>
</dbReference>
<dbReference type="GO" id="GO:0009223">
    <property type="term" value="P:pyrimidine deoxyribonucleotide catabolic process"/>
    <property type="evidence" value="ECO:0007669"/>
    <property type="project" value="TreeGrafter"/>
</dbReference>
<dbReference type="EMBL" id="CP044016">
    <property type="protein sequence ID" value="QES89641.1"/>
    <property type="molecule type" value="Genomic_DNA"/>
</dbReference>
<evidence type="ECO:0000256" key="2">
    <source>
        <dbReference type="PIRSR" id="PIRSR610708-1"/>
    </source>
</evidence>
<protein>
    <submittedName>
        <fullName evidence="3">Uncharacterized protein</fullName>
    </submittedName>
</protein>
<dbReference type="RefSeq" id="WP_131330583.1">
    <property type="nucleotide sequence ID" value="NZ_CP044016.1"/>
</dbReference>
<dbReference type="SUPFAM" id="SSF56784">
    <property type="entry name" value="HAD-like"/>
    <property type="match status" value="1"/>
</dbReference>
<dbReference type="GO" id="GO:0008253">
    <property type="term" value="F:5'-nucleotidase activity"/>
    <property type="evidence" value="ECO:0007669"/>
    <property type="project" value="InterPro"/>
</dbReference>
<dbReference type="InterPro" id="IPR023214">
    <property type="entry name" value="HAD_sf"/>
</dbReference>
<dbReference type="InterPro" id="IPR010708">
    <property type="entry name" value="5'(3')-deoxyribonucleotidase"/>
</dbReference>
<sequence length="165" mass="19557">MSSKKILYLDMDGVLADYSAHALEELNEIEHLDNVENNELVKEWIRDKNRHFYAQLPLVKDALKSVEILSEHYELYVLSTPMWTLPESYSDKRIWIEEKFGNLLKKKLILTHNKGLLKGDYLIDDRKVHGVSKFEGEHIWFGQAPFENWNAILQYLSEKDHWQLN</sequence>
<evidence type="ECO:0000313" key="3">
    <source>
        <dbReference type="EMBL" id="QES89641.1"/>
    </source>
</evidence>
<comment type="similarity">
    <text evidence="1">Belongs to the 5'(3')-deoxyribonucleotidase family.</text>
</comment>
<proteinExistence type="inferred from homology"/>
<dbReference type="PANTHER" id="PTHR16504:SF4">
    <property type="entry name" value="5'(3')-DEOXYRIBONUCLEOTIDASE"/>
    <property type="match status" value="1"/>
</dbReference>
<evidence type="ECO:0000313" key="4">
    <source>
        <dbReference type="Proteomes" id="UP000292424"/>
    </source>
</evidence>
<dbReference type="AlphaFoldDB" id="A0A5P2GDG2"/>
<dbReference type="Gene3D" id="3.40.50.1000">
    <property type="entry name" value="HAD superfamily/HAD-like"/>
    <property type="match status" value="1"/>
</dbReference>
<dbReference type="OrthoDB" id="278110at2"/>
<gene>
    <name evidence="3" type="ORF">E0W69_013535</name>
</gene>
<dbReference type="Proteomes" id="UP000292424">
    <property type="component" value="Chromosome"/>
</dbReference>
<reference evidence="3 4" key="1">
    <citation type="submission" date="2019-09" db="EMBL/GenBank/DDBJ databases">
        <title>Complete genome sequence of Arachidicoccus sp. B3-10 isolated from apple orchard soil.</title>
        <authorList>
            <person name="Kim H.S."/>
            <person name="Han K.-I."/>
            <person name="Suh M.K."/>
            <person name="Lee K.C."/>
            <person name="Eom M.K."/>
            <person name="Kim J.-S."/>
            <person name="Kang S.W."/>
            <person name="Sin Y."/>
            <person name="Lee J.-S."/>
        </authorList>
    </citation>
    <scope>NUCLEOTIDE SEQUENCE [LARGE SCALE GENOMIC DNA]</scope>
    <source>
        <strain evidence="3 4">B3-10</strain>
    </source>
</reference>
<accession>A0A5P2GDG2</accession>
<keyword evidence="4" id="KW-1185">Reference proteome</keyword>
<name>A0A5P2GDG2_9BACT</name>
<dbReference type="KEGG" id="arac:E0W69_013535"/>
<feature type="active site" description="Nucleophile" evidence="2">
    <location>
        <position position="10"/>
    </location>
</feature>